<dbReference type="AlphaFoldDB" id="A0A4Z2ECZ5"/>
<sequence length="95" mass="10505">MRIPFMPTSSSREPFHLLPCPPPPYRFLPRFLASLDGADMFADEPPRGPSSSETDDPAAGTAPEPLLISADSHLKNSQPFWIRPPPPPDRRTGQQ</sequence>
<evidence type="ECO:0000313" key="3">
    <source>
        <dbReference type="Proteomes" id="UP000314294"/>
    </source>
</evidence>
<organism evidence="2 3">
    <name type="scientific">Liparis tanakae</name>
    <name type="common">Tanaka's snailfish</name>
    <dbReference type="NCBI Taxonomy" id="230148"/>
    <lineage>
        <taxon>Eukaryota</taxon>
        <taxon>Metazoa</taxon>
        <taxon>Chordata</taxon>
        <taxon>Craniata</taxon>
        <taxon>Vertebrata</taxon>
        <taxon>Euteleostomi</taxon>
        <taxon>Actinopterygii</taxon>
        <taxon>Neopterygii</taxon>
        <taxon>Teleostei</taxon>
        <taxon>Neoteleostei</taxon>
        <taxon>Acanthomorphata</taxon>
        <taxon>Eupercaria</taxon>
        <taxon>Perciformes</taxon>
        <taxon>Cottioidei</taxon>
        <taxon>Cottales</taxon>
        <taxon>Liparidae</taxon>
        <taxon>Liparis</taxon>
    </lineage>
</organism>
<evidence type="ECO:0000256" key="1">
    <source>
        <dbReference type="SAM" id="MobiDB-lite"/>
    </source>
</evidence>
<name>A0A4Z2ECZ5_9TELE</name>
<gene>
    <name evidence="2" type="ORF">EYF80_063272</name>
</gene>
<accession>A0A4Z2ECZ5</accession>
<dbReference type="Proteomes" id="UP000314294">
    <property type="component" value="Unassembled WGS sequence"/>
</dbReference>
<evidence type="ECO:0000313" key="2">
    <source>
        <dbReference type="EMBL" id="TNN26593.1"/>
    </source>
</evidence>
<proteinExistence type="predicted"/>
<reference evidence="2 3" key="1">
    <citation type="submission" date="2019-03" db="EMBL/GenBank/DDBJ databases">
        <title>First draft genome of Liparis tanakae, snailfish: a comprehensive survey of snailfish specific genes.</title>
        <authorList>
            <person name="Kim W."/>
            <person name="Song I."/>
            <person name="Jeong J.-H."/>
            <person name="Kim D."/>
            <person name="Kim S."/>
            <person name="Ryu S."/>
            <person name="Song J.Y."/>
            <person name="Lee S.K."/>
        </authorList>
    </citation>
    <scope>NUCLEOTIDE SEQUENCE [LARGE SCALE GENOMIC DNA]</scope>
    <source>
        <tissue evidence="2">Muscle</tissue>
    </source>
</reference>
<comment type="caution">
    <text evidence="2">The sequence shown here is derived from an EMBL/GenBank/DDBJ whole genome shotgun (WGS) entry which is preliminary data.</text>
</comment>
<protein>
    <submittedName>
        <fullName evidence="2">Uncharacterized protein</fullName>
    </submittedName>
</protein>
<keyword evidence="3" id="KW-1185">Reference proteome</keyword>
<dbReference type="EMBL" id="SRLO01009904">
    <property type="protein sequence ID" value="TNN26593.1"/>
    <property type="molecule type" value="Genomic_DNA"/>
</dbReference>
<feature type="region of interest" description="Disordered" evidence="1">
    <location>
        <begin position="38"/>
        <end position="95"/>
    </location>
</feature>